<dbReference type="EMBL" id="CAJNNV010030501">
    <property type="protein sequence ID" value="CAE8632687.1"/>
    <property type="molecule type" value="Genomic_DNA"/>
</dbReference>
<dbReference type="OrthoDB" id="15001at2759"/>
<proteinExistence type="inferred from homology"/>
<evidence type="ECO:0000313" key="4">
    <source>
        <dbReference type="Proteomes" id="UP000654075"/>
    </source>
</evidence>
<evidence type="ECO:0000256" key="1">
    <source>
        <dbReference type="ARBA" id="ARBA00023186"/>
    </source>
</evidence>
<keyword evidence="4" id="KW-1185">Reference proteome</keyword>
<evidence type="ECO:0008006" key="5">
    <source>
        <dbReference type="Google" id="ProtNLM"/>
    </source>
</evidence>
<dbReference type="AlphaFoldDB" id="A0A813H4T6"/>
<evidence type="ECO:0000313" key="3">
    <source>
        <dbReference type="EMBL" id="CAE8632687.1"/>
    </source>
</evidence>
<dbReference type="OMA" id="THHAMEV"/>
<name>A0A813H4T6_POLGL</name>
<dbReference type="Pfam" id="PF05348">
    <property type="entry name" value="UMP1"/>
    <property type="match status" value="1"/>
</dbReference>
<dbReference type="Proteomes" id="UP000654075">
    <property type="component" value="Unassembled WGS sequence"/>
</dbReference>
<comment type="similarity">
    <text evidence="2">Belongs to the POMP/UMP1 family.</text>
</comment>
<dbReference type="GO" id="GO:0005737">
    <property type="term" value="C:cytoplasm"/>
    <property type="evidence" value="ECO:0007669"/>
    <property type="project" value="TreeGrafter"/>
</dbReference>
<organism evidence="3 4">
    <name type="scientific">Polarella glacialis</name>
    <name type="common">Dinoflagellate</name>
    <dbReference type="NCBI Taxonomy" id="89957"/>
    <lineage>
        <taxon>Eukaryota</taxon>
        <taxon>Sar</taxon>
        <taxon>Alveolata</taxon>
        <taxon>Dinophyceae</taxon>
        <taxon>Suessiales</taxon>
        <taxon>Suessiaceae</taxon>
        <taxon>Polarella</taxon>
    </lineage>
</organism>
<dbReference type="GO" id="GO:0005634">
    <property type="term" value="C:nucleus"/>
    <property type="evidence" value="ECO:0007669"/>
    <property type="project" value="TreeGrafter"/>
</dbReference>
<sequence>MLHGLNSSSLPMAYKPEASVEMPDRRMMMAGLNRSEGGQPRHPVEKLLLDDWRRSEQQDMMAKAMIYGQHAPLRAKMEREILAQFQRLPGIKSSLVGLETVLDMDDTIEFEDVMNLEEDSAMPRTVGQNLGVHDVMEQRLGMRF</sequence>
<dbReference type="PANTHER" id="PTHR12828:SF3">
    <property type="entry name" value="PROTEASOME MATURATION PROTEIN"/>
    <property type="match status" value="1"/>
</dbReference>
<dbReference type="GO" id="GO:0043248">
    <property type="term" value="P:proteasome assembly"/>
    <property type="evidence" value="ECO:0007669"/>
    <property type="project" value="InterPro"/>
</dbReference>
<keyword evidence="1" id="KW-0143">Chaperone</keyword>
<reference evidence="3" key="1">
    <citation type="submission" date="2021-02" db="EMBL/GenBank/DDBJ databases">
        <authorList>
            <person name="Dougan E. K."/>
            <person name="Rhodes N."/>
            <person name="Thang M."/>
            <person name="Chan C."/>
        </authorList>
    </citation>
    <scope>NUCLEOTIDE SEQUENCE</scope>
</reference>
<evidence type="ECO:0000256" key="2">
    <source>
        <dbReference type="ARBA" id="ARBA00043974"/>
    </source>
</evidence>
<gene>
    <name evidence="3" type="ORF">PGLA1383_LOCUS48619</name>
</gene>
<protein>
    <recommendedName>
        <fullName evidence="5">Proteasome maturation factor UMP1</fullName>
    </recommendedName>
</protein>
<accession>A0A813H4T6</accession>
<dbReference type="InterPro" id="IPR008012">
    <property type="entry name" value="Ump1"/>
</dbReference>
<dbReference type="PANTHER" id="PTHR12828">
    <property type="entry name" value="PROTEASOME MATURATION PROTEIN UMP1"/>
    <property type="match status" value="1"/>
</dbReference>
<comment type="caution">
    <text evidence="3">The sequence shown here is derived from an EMBL/GenBank/DDBJ whole genome shotgun (WGS) entry which is preliminary data.</text>
</comment>